<sequence length="61" mass="6851">MGQVDMGNQGDEWRGMVGTAVGWEQRYRHFTGNVSVGFPLSAPAWLNADPWVLYYRASVAF</sequence>
<evidence type="ECO:0008006" key="3">
    <source>
        <dbReference type="Google" id="ProtNLM"/>
    </source>
</evidence>
<accession>A0ABY3MIL2</accession>
<proteinExistence type="predicted"/>
<keyword evidence="2" id="KW-1185">Reference proteome</keyword>
<reference evidence="1 2" key="1">
    <citation type="submission" date="2017-08" db="EMBL/GenBank/DDBJ databases">
        <title>Aeromonas veronii bv sobria strain NS22 whole genome sequencing.</title>
        <authorList>
            <person name="Katharios P."/>
            <person name="Ha V.Q."/>
            <person name="Smyrli M."/>
        </authorList>
    </citation>
    <scope>NUCLEOTIDE SEQUENCE [LARGE SCALE GENOMIC DNA]</scope>
    <source>
        <strain evidence="1 2">NS22</strain>
    </source>
</reference>
<name>A0ABY3MIL2_AERVE</name>
<gene>
    <name evidence="1" type="ORF">CJF24_16515</name>
</gene>
<dbReference type="Proteomes" id="UP000323129">
    <property type="component" value="Unassembled WGS sequence"/>
</dbReference>
<evidence type="ECO:0000313" key="1">
    <source>
        <dbReference type="EMBL" id="TYD42276.1"/>
    </source>
</evidence>
<organism evidence="1 2">
    <name type="scientific">Aeromonas veronii</name>
    <dbReference type="NCBI Taxonomy" id="654"/>
    <lineage>
        <taxon>Bacteria</taxon>
        <taxon>Pseudomonadati</taxon>
        <taxon>Pseudomonadota</taxon>
        <taxon>Gammaproteobacteria</taxon>
        <taxon>Aeromonadales</taxon>
        <taxon>Aeromonadaceae</taxon>
        <taxon>Aeromonas</taxon>
    </lineage>
</organism>
<dbReference type="EMBL" id="NQMC01000054">
    <property type="protein sequence ID" value="TYD42276.1"/>
    <property type="molecule type" value="Genomic_DNA"/>
</dbReference>
<protein>
    <recommendedName>
        <fullName evidence="3">Haemolysin activator HlyB C-terminal domain-containing protein</fullName>
    </recommendedName>
</protein>
<comment type="caution">
    <text evidence="1">The sequence shown here is derived from an EMBL/GenBank/DDBJ whole genome shotgun (WGS) entry which is preliminary data.</text>
</comment>
<evidence type="ECO:0000313" key="2">
    <source>
        <dbReference type="Proteomes" id="UP000323129"/>
    </source>
</evidence>